<dbReference type="Pfam" id="PF07110">
    <property type="entry name" value="EthD"/>
    <property type="match status" value="1"/>
</dbReference>
<sequence length="234" mass="25570">MPYTRIARLAFMLHSPDDVSQEQFFAALTSRRPRLEELAGSLDLAVRIGVRHPEEHSGGNGAGSAEGVEGAAEFSTPADRLDDLRAAAGAIGALLTDIVDTRNSIVLVGPGYETIEPRAAYTFLSLTFQRVPGTTLEQMRTWWRDQHGPLASGLLAPELLAYDQVHVEPELSELASRDAGFAYRAFDSYDNLTWTDYADFLRSVSKPGTGEALAQDEQGHLDRATFVGGMMQRV</sequence>
<proteinExistence type="predicted"/>
<dbReference type="GO" id="GO:0016491">
    <property type="term" value="F:oxidoreductase activity"/>
    <property type="evidence" value="ECO:0007669"/>
    <property type="project" value="InterPro"/>
</dbReference>
<dbReference type="OrthoDB" id="6369070at2"/>
<gene>
    <name evidence="3" type="ORF">FRACA_270031</name>
</gene>
<keyword evidence="4" id="KW-1185">Reference proteome</keyword>
<reference evidence="3 4" key="1">
    <citation type="submission" date="2017-06" db="EMBL/GenBank/DDBJ databases">
        <authorList>
            <person name="Kim H.J."/>
            <person name="Triplett B.A."/>
        </authorList>
    </citation>
    <scope>NUCLEOTIDE SEQUENCE [LARGE SCALE GENOMIC DNA]</scope>
    <source>
        <strain evidence="3">FRACA_ARgP5</strain>
    </source>
</reference>
<organism evidence="3 4">
    <name type="scientific">Frankia canadensis</name>
    <dbReference type="NCBI Taxonomy" id="1836972"/>
    <lineage>
        <taxon>Bacteria</taxon>
        <taxon>Bacillati</taxon>
        <taxon>Actinomycetota</taxon>
        <taxon>Actinomycetes</taxon>
        <taxon>Frankiales</taxon>
        <taxon>Frankiaceae</taxon>
        <taxon>Frankia</taxon>
    </lineage>
</organism>
<dbReference type="Gene3D" id="3.30.70.100">
    <property type="match status" value="1"/>
</dbReference>
<dbReference type="InterPro" id="IPR011008">
    <property type="entry name" value="Dimeric_a/b-barrel"/>
</dbReference>
<evidence type="ECO:0000313" key="3">
    <source>
        <dbReference type="EMBL" id="SNQ48714.1"/>
    </source>
</evidence>
<dbReference type="SUPFAM" id="SSF54909">
    <property type="entry name" value="Dimeric alpha+beta barrel"/>
    <property type="match status" value="1"/>
</dbReference>
<evidence type="ECO:0000259" key="2">
    <source>
        <dbReference type="Pfam" id="PF07110"/>
    </source>
</evidence>
<feature type="domain" description="EthD" evidence="2">
    <location>
        <begin position="132"/>
        <end position="222"/>
    </location>
</feature>
<evidence type="ECO:0000256" key="1">
    <source>
        <dbReference type="SAM" id="MobiDB-lite"/>
    </source>
</evidence>
<accession>A0A2I2KSS9</accession>
<dbReference type="InterPro" id="IPR009799">
    <property type="entry name" value="EthD_dom"/>
</dbReference>
<dbReference type="Proteomes" id="UP000234331">
    <property type="component" value="Unassembled WGS sequence"/>
</dbReference>
<dbReference type="AlphaFoldDB" id="A0A2I2KSS9"/>
<feature type="region of interest" description="Disordered" evidence="1">
    <location>
        <begin position="53"/>
        <end position="73"/>
    </location>
</feature>
<evidence type="ECO:0000313" key="4">
    <source>
        <dbReference type="Proteomes" id="UP000234331"/>
    </source>
</evidence>
<dbReference type="EMBL" id="FZMO01000190">
    <property type="protein sequence ID" value="SNQ48714.1"/>
    <property type="molecule type" value="Genomic_DNA"/>
</dbReference>
<protein>
    <recommendedName>
        <fullName evidence="2">EthD domain-containing protein</fullName>
    </recommendedName>
</protein>
<name>A0A2I2KSS9_9ACTN</name>